<accession>A0A418WND8</accession>
<organism evidence="2 3">
    <name type="scientific">Sphingomonas cavernae</name>
    <dbReference type="NCBI Taxonomy" id="2320861"/>
    <lineage>
        <taxon>Bacteria</taxon>
        <taxon>Pseudomonadati</taxon>
        <taxon>Pseudomonadota</taxon>
        <taxon>Alphaproteobacteria</taxon>
        <taxon>Sphingomonadales</taxon>
        <taxon>Sphingomonadaceae</taxon>
        <taxon>Sphingomonas</taxon>
    </lineage>
</organism>
<name>A0A418WND8_9SPHN</name>
<evidence type="ECO:0000313" key="2">
    <source>
        <dbReference type="EMBL" id="RJF91497.1"/>
    </source>
</evidence>
<dbReference type="Proteomes" id="UP000286100">
    <property type="component" value="Unassembled WGS sequence"/>
</dbReference>
<dbReference type="AlphaFoldDB" id="A0A418WND8"/>
<sequence length="89" mass="8833">MQRVRIGVTGLAAVFLVVLSAGAIISSASDEAPVQQQANVEAPMGLPDIVGDNLAQEPLPQEPLAELGVAPSTASNESGVTADAAGKGP</sequence>
<dbReference type="EMBL" id="QYUM01000003">
    <property type="protein sequence ID" value="RJF91497.1"/>
    <property type="molecule type" value="Genomic_DNA"/>
</dbReference>
<reference evidence="2 3" key="1">
    <citation type="submission" date="2018-09" db="EMBL/GenBank/DDBJ databases">
        <authorList>
            <person name="Zhu H."/>
        </authorList>
    </citation>
    <scope>NUCLEOTIDE SEQUENCE [LARGE SCALE GENOMIC DNA]</scope>
    <source>
        <strain evidence="2 3">K2R01-6</strain>
    </source>
</reference>
<feature type="region of interest" description="Disordered" evidence="1">
    <location>
        <begin position="61"/>
        <end position="89"/>
    </location>
</feature>
<protein>
    <submittedName>
        <fullName evidence="2">Uncharacterized protein</fullName>
    </submittedName>
</protein>
<comment type="caution">
    <text evidence="2">The sequence shown here is derived from an EMBL/GenBank/DDBJ whole genome shotgun (WGS) entry which is preliminary data.</text>
</comment>
<evidence type="ECO:0000256" key="1">
    <source>
        <dbReference type="SAM" id="MobiDB-lite"/>
    </source>
</evidence>
<gene>
    <name evidence="2" type="ORF">D3876_09820</name>
</gene>
<proteinExistence type="predicted"/>
<evidence type="ECO:0000313" key="3">
    <source>
        <dbReference type="Proteomes" id="UP000286100"/>
    </source>
</evidence>
<dbReference type="OrthoDB" id="7585421at2"/>
<keyword evidence="3" id="KW-1185">Reference proteome</keyword>